<keyword evidence="3 6" id="KW-0812">Transmembrane</keyword>
<dbReference type="Proteomes" id="UP000309133">
    <property type="component" value="Unassembled WGS sequence"/>
</dbReference>
<evidence type="ECO:0000256" key="3">
    <source>
        <dbReference type="ARBA" id="ARBA00022692"/>
    </source>
</evidence>
<dbReference type="OrthoDB" id="4920921at2"/>
<sequence>MAYVCIPSRSRGPIIKRELYLTYALNAAYALSLGISGVMLTFIALDQGLDIAQIGLLSTLSAAAQMGARLPLGFALRFLSDRFVLLVALSLFALSMVFVLIIPGVIGLVLAHFLQGGSRAGFWTASQTHVIRASGTAARGLARSNIITSTCSLIGPLIAGWLAGIDLVIGEWTVLALALAGLAIVLAMTAFPVFNPPKNPEAGQVRSRFGVRFASLGSLAGGAWAVISATYVPIVFTAADWNEVAIGAVIALANGALLASNLFCGRLAIERFVPVLRIGSVLVGLGISGLALIGVAPAVSVALLILSGAGMGTVMTIGPALAAESVHPEERGQAMAITGSYRAGALLGVPLVVTAASLVLPIAPILLVLGIAVGGPAAFFGATRPARGPIASSETHS</sequence>
<dbReference type="InterPro" id="IPR036259">
    <property type="entry name" value="MFS_trans_sf"/>
</dbReference>
<proteinExistence type="predicted"/>
<dbReference type="InterPro" id="IPR005829">
    <property type="entry name" value="Sugar_transporter_CS"/>
</dbReference>
<evidence type="ECO:0000256" key="4">
    <source>
        <dbReference type="ARBA" id="ARBA00022989"/>
    </source>
</evidence>
<comment type="caution">
    <text evidence="7">The sequence shown here is derived from an EMBL/GenBank/DDBJ whole genome shotgun (WGS) entry which is preliminary data.</text>
</comment>
<dbReference type="PANTHER" id="PTHR43124:SF3">
    <property type="entry name" value="CHLORAMPHENICOL EFFLUX PUMP RV0191"/>
    <property type="match status" value="1"/>
</dbReference>
<evidence type="ECO:0000313" key="7">
    <source>
        <dbReference type="EMBL" id="THG33308.1"/>
    </source>
</evidence>
<evidence type="ECO:0000256" key="2">
    <source>
        <dbReference type="ARBA" id="ARBA00022475"/>
    </source>
</evidence>
<dbReference type="AlphaFoldDB" id="A0A4S4FSM3"/>
<feature type="transmembrane region" description="Helical" evidence="6">
    <location>
        <begin position="20"/>
        <end position="45"/>
    </location>
</feature>
<evidence type="ECO:0000256" key="6">
    <source>
        <dbReference type="SAM" id="Phobius"/>
    </source>
</evidence>
<dbReference type="GO" id="GO:0005886">
    <property type="term" value="C:plasma membrane"/>
    <property type="evidence" value="ECO:0007669"/>
    <property type="project" value="UniProtKB-SubCell"/>
</dbReference>
<dbReference type="RefSeq" id="WP_136426090.1">
    <property type="nucleotide sequence ID" value="NZ_SSSM01000001.1"/>
</dbReference>
<evidence type="ECO:0000256" key="1">
    <source>
        <dbReference type="ARBA" id="ARBA00004651"/>
    </source>
</evidence>
<reference evidence="7 8" key="1">
    <citation type="submission" date="2019-04" db="EMBL/GenBank/DDBJ databases">
        <authorList>
            <person name="Jiang L."/>
        </authorList>
    </citation>
    <scope>NUCLEOTIDE SEQUENCE [LARGE SCALE GENOMIC DNA]</scope>
    <source>
        <strain evidence="7 8">YIM 131853</strain>
    </source>
</reference>
<dbReference type="PANTHER" id="PTHR43124">
    <property type="entry name" value="PURINE EFFLUX PUMP PBUE"/>
    <property type="match status" value="1"/>
</dbReference>
<dbReference type="Gene3D" id="1.20.1250.20">
    <property type="entry name" value="MFS general substrate transporter like domains"/>
    <property type="match status" value="1"/>
</dbReference>
<keyword evidence="2" id="KW-1003">Cell membrane</keyword>
<accession>A0A4S4FSM3</accession>
<feature type="transmembrane region" description="Helical" evidence="6">
    <location>
        <begin position="215"/>
        <end position="238"/>
    </location>
</feature>
<organism evidence="7 8">
    <name type="scientific">Naasia lichenicola</name>
    <dbReference type="NCBI Taxonomy" id="2565933"/>
    <lineage>
        <taxon>Bacteria</taxon>
        <taxon>Bacillati</taxon>
        <taxon>Actinomycetota</taxon>
        <taxon>Actinomycetes</taxon>
        <taxon>Micrococcales</taxon>
        <taxon>Microbacteriaceae</taxon>
        <taxon>Naasia</taxon>
    </lineage>
</organism>
<name>A0A4S4FSM3_9MICO</name>
<feature type="transmembrane region" description="Helical" evidence="6">
    <location>
        <begin position="84"/>
        <end position="114"/>
    </location>
</feature>
<comment type="subcellular location">
    <subcellularLocation>
        <location evidence="1">Cell membrane</location>
        <topology evidence="1">Multi-pass membrane protein</topology>
    </subcellularLocation>
</comment>
<feature type="transmembrane region" description="Helical" evidence="6">
    <location>
        <begin position="275"/>
        <end position="295"/>
    </location>
</feature>
<feature type="transmembrane region" description="Helical" evidence="6">
    <location>
        <begin position="301"/>
        <end position="322"/>
    </location>
</feature>
<dbReference type="EMBL" id="SSSM01000001">
    <property type="protein sequence ID" value="THG33308.1"/>
    <property type="molecule type" value="Genomic_DNA"/>
</dbReference>
<evidence type="ECO:0000256" key="5">
    <source>
        <dbReference type="ARBA" id="ARBA00023136"/>
    </source>
</evidence>
<protein>
    <submittedName>
        <fullName evidence="7">MFS transporter</fullName>
    </submittedName>
</protein>
<keyword evidence="4 6" id="KW-1133">Transmembrane helix</keyword>
<gene>
    <name evidence="7" type="ORF">E6C64_02850</name>
</gene>
<dbReference type="InterPro" id="IPR050189">
    <property type="entry name" value="MFS_Efflux_Transporters"/>
</dbReference>
<keyword evidence="5 6" id="KW-0472">Membrane</keyword>
<dbReference type="PROSITE" id="PS00217">
    <property type="entry name" value="SUGAR_TRANSPORT_2"/>
    <property type="match status" value="1"/>
</dbReference>
<feature type="transmembrane region" description="Helical" evidence="6">
    <location>
        <begin position="172"/>
        <end position="194"/>
    </location>
</feature>
<evidence type="ECO:0000313" key="8">
    <source>
        <dbReference type="Proteomes" id="UP000309133"/>
    </source>
</evidence>
<dbReference type="InterPro" id="IPR011701">
    <property type="entry name" value="MFS"/>
</dbReference>
<keyword evidence="8" id="KW-1185">Reference proteome</keyword>
<feature type="transmembrane region" description="Helical" evidence="6">
    <location>
        <begin position="244"/>
        <end position="263"/>
    </location>
</feature>
<feature type="transmembrane region" description="Helical" evidence="6">
    <location>
        <begin position="334"/>
        <end position="356"/>
    </location>
</feature>
<dbReference type="Pfam" id="PF07690">
    <property type="entry name" value="MFS_1"/>
    <property type="match status" value="1"/>
</dbReference>
<dbReference type="GO" id="GO:0022857">
    <property type="term" value="F:transmembrane transporter activity"/>
    <property type="evidence" value="ECO:0007669"/>
    <property type="project" value="InterPro"/>
</dbReference>
<dbReference type="SUPFAM" id="SSF103473">
    <property type="entry name" value="MFS general substrate transporter"/>
    <property type="match status" value="1"/>
</dbReference>